<dbReference type="InterPro" id="IPR035706">
    <property type="entry name" value="AAA_9"/>
</dbReference>
<dbReference type="Gene3D" id="3.40.50.300">
    <property type="entry name" value="P-loop containing nucleotide triphosphate hydrolases"/>
    <property type="match status" value="1"/>
</dbReference>
<dbReference type="GO" id="GO:0030286">
    <property type="term" value="C:dynein complex"/>
    <property type="evidence" value="ECO:0007669"/>
    <property type="project" value="InterPro"/>
</dbReference>
<keyword evidence="3" id="KW-1185">Reference proteome</keyword>
<sequence length="372" mass="41903">MGAFTVEFRAGIQEEWNKLCIELKVPCSEQFRIADTLGEPIKFRQWNICGLPIDAFSTDNGIIVTNSNRWSLCIDPQGQANKWIKNMERENKLSVVKLTDSNYLRLLENAIQFGTPILLENVGEELDPVLEPVLQRMVFKMNGIDHIRLGDSVIEYNKNFRLYITTRLRNPHYLPEVSVKVCLLNFMITPQGLSDQLLGIVAAKEKPELEATKNQLIVESAENKRQLKELEDKILEVLSAAQGNILENETAITILSSSKQLSEVITEKQAVAEYTQVEIDATRNGYTPVAEHGSILFFCISDLANIDPIGKIDESSWRFLLTGGVALENPHSNPAPNWLSDKSWSEIVRASELTQLDGLYQGLRSRLTEQSA</sequence>
<evidence type="ECO:0000259" key="1">
    <source>
        <dbReference type="Pfam" id="PF12781"/>
    </source>
</evidence>
<dbReference type="InterPro" id="IPR027417">
    <property type="entry name" value="P-loop_NTPase"/>
</dbReference>
<dbReference type="FunFam" id="3.40.50.300:FF:000223">
    <property type="entry name" value="Dynein heavy chain 3, axonemal"/>
    <property type="match status" value="1"/>
</dbReference>
<dbReference type="AlphaFoldDB" id="A0A448XBR0"/>
<proteinExistence type="predicted"/>
<dbReference type="PANTHER" id="PTHR22878:SF71">
    <property type="entry name" value="DYNEIN, AXONEMAL, HEAVY CHAIN 3"/>
    <property type="match status" value="1"/>
</dbReference>
<organism evidence="2 3">
    <name type="scientific">Protopolystoma xenopodis</name>
    <dbReference type="NCBI Taxonomy" id="117903"/>
    <lineage>
        <taxon>Eukaryota</taxon>
        <taxon>Metazoa</taxon>
        <taxon>Spiralia</taxon>
        <taxon>Lophotrochozoa</taxon>
        <taxon>Platyhelminthes</taxon>
        <taxon>Monogenea</taxon>
        <taxon>Polyopisthocotylea</taxon>
        <taxon>Polystomatidea</taxon>
        <taxon>Polystomatidae</taxon>
        <taxon>Protopolystoma</taxon>
    </lineage>
</organism>
<dbReference type="EMBL" id="CAAALY010245300">
    <property type="protein sequence ID" value="VEL33180.1"/>
    <property type="molecule type" value="Genomic_DNA"/>
</dbReference>
<dbReference type="GO" id="GO:0007018">
    <property type="term" value="P:microtubule-based movement"/>
    <property type="evidence" value="ECO:0007669"/>
    <property type="project" value="InterPro"/>
</dbReference>
<dbReference type="Pfam" id="PF12781">
    <property type="entry name" value="AAA_9"/>
    <property type="match status" value="1"/>
</dbReference>
<protein>
    <recommendedName>
        <fullName evidence="1">Dynein heavy chain ATP-binding dynein motor region domain-containing protein</fullName>
    </recommendedName>
</protein>
<name>A0A448XBR0_9PLAT</name>
<feature type="domain" description="Dynein heavy chain ATP-binding dynein motor region" evidence="1">
    <location>
        <begin position="44"/>
        <end position="265"/>
    </location>
</feature>
<gene>
    <name evidence="2" type="ORF">PXEA_LOCUS26620</name>
</gene>
<evidence type="ECO:0000313" key="2">
    <source>
        <dbReference type="EMBL" id="VEL33180.1"/>
    </source>
</evidence>
<reference evidence="2" key="1">
    <citation type="submission" date="2018-11" db="EMBL/GenBank/DDBJ databases">
        <authorList>
            <consortium name="Pathogen Informatics"/>
        </authorList>
    </citation>
    <scope>NUCLEOTIDE SEQUENCE</scope>
</reference>
<dbReference type="PANTHER" id="PTHR22878">
    <property type="entry name" value="DYNEIN HEAVY CHAIN 6, AXONEMAL-LIKE-RELATED"/>
    <property type="match status" value="1"/>
</dbReference>
<comment type="caution">
    <text evidence="2">The sequence shown here is derived from an EMBL/GenBank/DDBJ whole genome shotgun (WGS) entry which is preliminary data.</text>
</comment>
<accession>A0A448XBR0</accession>
<dbReference type="Proteomes" id="UP000784294">
    <property type="component" value="Unassembled WGS sequence"/>
</dbReference>
<dbReference type="GO" id="GO:0045505">
    <property type="term" value="F:dynein intermediate chain binding"/>
    <property type="evidence" value="ECO:0007669"/>
    <property type="project" value="InterPro"/>
</dbReference>
<dbReference type="OrthoDB" id="6264521at2759"/>
<evidence type="ECO:0000313" key="3">
    <source>
        <dbReference type="Proteomes" id="UP000784294"/>
    </source>
</evidence>
<dbReference type="Gene3D" id="6.10.140.1060">
    <property type="match status" value="1"/>
</dbReference>
<dbReference type="GO" id="GO:0051959">
    <property type="term" value="F:dynein light intermediate chain binding"/>
    <property type="evidence" value="ECO:0007669"/>
    <property type="project" value="InterPro"/>
</dbReference>
<dbReference type="InterPro" id="IPR026983">
    <property type="entry name" value="DHC"/>
</dbReference>